<organism evidence="2 3">
    <name type="scientific">Eudyptula minor novaehollandiae</name>
    <name type="common">Australian little penguin</name>
    <dbReference type="NCBI Taxonomy" id="2052820"/>
    <lineage>
        <taxon>Eukaryota</taxon>
        <taxon>Metazoa</taxon>
        <taxon>Chordata</taxon>
        <taxon>Craniata</taxon>
        <taxon>Vertebrata</taxon>
        <taxon>Euteleostomi</taxon>
        <taxon>Archelosauria</taxon>
        <taxon>Archosauria</taxon>
        <taxon>Dinosauria</taxon>
        <taxon>Saurischia</taxon>
        <taxon>Theropoda</taxon>
        <taxon>Coelurosauria</taxon>
        <taxon>Aves</taxon>
        <taxon>Neognathae</taxon>
        <taxon>Neoaves</taxon>
        <taxon>Aequornithes</taxon>
        <taxon>Sphenisciformes</taxon>
        <taxon>Spheniscidae</taxon>
        <taxon>Eudyptula</taxon>
    </lineage>
</organism>
<dbReference type="Proteomes" id="UP000818537">
    <property type="component" value="Unassembled WGS sequence"/>
</dbReference>
<feature type="region of interest" description="Disordered" evidence="1">
    <location>
        <begin position="103"/>
        <end position="198"/>
    </location>
</feature>
<feature type="compositionally biased region" description="Gly residues" evidence="1">
    <location>
        <begin position="40"/>
        <end position="51"/>
    </location>
</feature>
<feature type="compositionally biased region" description="Gly residues" evidence="1">
    <location>
        <begin position="132"/>
        <end position="146"/>
    </location>
</feature>
<feature type="compositionally biased region" description="Basic residues" evidence="1">
    <location>
        <begin position="115"/>
        <end position="125"/>
    </location>
</feature>
<feature type="non-terminal residue" evidence="2">
    <location>
        <position position="198"/>
    </location>
</feature>
<evidence type="ECO:0000313" key="3">
    <source>
        <dbReference type="Proteomes" id="UP000818537"/>
    </source>
</evidence>
<feature type="region of interest" description="Disordered" evidence="1">
    <location>
        <begin position="1"/>
        <end position="68"/>
    </location>
</feature>
<accession>A0A8S9ENA2</accession>
<dbReference type="EMBL" id="VULB01008425">
    <property type="protein sequence ID" value="KAF1486459.1"/>
    <property type="molecule type" value="Genomic_DNA"/>
</dbReference>
<feature type="non-terminal residue" evidence="2">
    <location>
        <position position="1"/>
    </location>
</feature>
<evidence type="ECO:0000313" key="2">
    <source>
        <dbReference type="EMBL" id="KAF1486459.1"/>
    </source>
</evidence>
<proteinExistence type="predicted"/>
<feature type="compositionally biased region" description="Basic residues" evidence="1">
    <location>
        <begin position="148"/>
        <end position="164"/>
    </location>
</feature>
<evidence type="ECO:0000256" key="1">
    <source>
        <dbReference type="SAM" id="MobiDB-lite"/>
    </source>
</evidence>
<dbReference type="AlphaFoldDB" id="A0A8S9ENA2"/>
<feature type="compositionally biased region" description="Low complexity" evidence="1">
    <location>
        <begin position="103"/>
        <end position="114"/>
    </location>
</feature>
<gene>
    <name evidence="2" type="ORF">FQV18_0015804</name>
</gene>
<protein>
    <submittedName>
        <fullName evidence="2">Uncharacterized protein</fullName>
    </submittedName>
</protein>
<name>A0A8S9ENA2_EUDMI</name>
<comment type="caution">
    <text evidence="2">The sequence shown here is derived from an EMBL/GenBank/DDBJ whole genome shotgun (WGS) entry which is preliminary data.</text>
</comment>
<sequence length="198" mass="19760">EPFGARPAPDAKVSRGSQPAAKKMKGADERSLKGAKRVNGEGGGGGNGGSGKQSLPLPAVVPSYSNPAAWGFPALPSGPCGSAGGFAFPSQLSRKLLSPAVLLPSSASPSSSHQQHQHRHHRHRLALAVEAGGCGSGGAAGAGGGSAKPKRPKEKRDKERRKHGALPVVAAVGDGGGGLSAAGREENGEVKLLLPKGE</sequence>
<reference evidence="2" key="1">
    <citation type="journal article" date="2019" name="Gigascience">
        <title>High-coverage genomes to elucidate the evolution of penguins.</title>
        <authorList>
            <person name="Pan H."/>
            <person name="Cole T.L."/>
            <person name="Bi X."/>
            <person name="Fang M."/>
            <person name="Zhou C."/>
            <person name="Yang Z."/>
            <person name="Ksepka D.T."/>
            <person name="Hart T."/>
            <person name="Bouzat J.L."/>
            <person name="Argilla L.S."/>
            <person name="Bertelsen M.F."/>
            <person name="Boersma P.D."/>
            <person name="Bost C.A."/>
            <person name="Cherel Y."/>
            <person name="Dann P."/>
            <person name="Fiddaman S.R."/>
            <person name="Howard P."/>
            <person name="Labuschagne K."/>
            <person name="Mattern T."/>
            <person name="Miller G."/>
            <person name="Parker P."/>
            <person name="Phillips R.A."/>
            <person name="Quillfeldt P."/>
            <person name="Ryan P.G."/>
            <person name="Taylor H."/>
            <person name="Thompson D.R."/>
            <person name="Young M.J."/>
            <person name="Ellegaard M.R."/>
            <person name="Gilbert M.T.P."/>
            <person name="Sinding M.S."/>
            <person name="Pacheco G."/>
            <person name="Shepherd L.D."/>
            <person name="Tennyson A.J.D."/>
            <person name="Grosser S."/>
            <person name="Kay E."/>
            <person name="Nupen L.J."/>
            <person name="Ellenberg U."/>
            <person name="Houston D.M."/>
            <person name="Reeve A.H."/>
            <person name="Johnson K."/>
            <person name="Masello J.F."/>
            <person name="Stracke T."/>
            <person name="McKinlay B."/>
            <person name="Borboroglu P.G."/>
            <person name="Zhang D.X."/>
            <person name="Zhang G."/>
        </authorList>
    </citation>
    <scope>NUCLEOTIDE SEQUENCE</scope>
    <source>
        <strain evidence="2">10/9/18-1</strain>
    </source>
</reference>